<dbReference type="EMBL" id="QSLN01000011">
    <property type="protein sequence ID" value="RDV82340.1"/>
    <property type="molecule type" value="Genomic_DNA"/>
</dbReference>
<sequence length="163" mass="18045">MRRGVLVLTVLAAFLFGCGAGFGGGYWRYVYAPQKEMRELARKQQEELNRMVRHGEVQEVRPDSLKVKVEKGGGDVGKEVTARTTEFTSVQVGMGFVNRPGEKVDLTRYFRPGDRVDMLYRDGQALALHRDLRPGEQEPRPPAAPGPQAPGPQQPQPQGQGGQ</sequence>
<organism evidence="2 3">
    <name type="scientific">Ammonifex thiophilus</name>
    <dbReference type="NCBI Taxonomy" id="444093"/>
    <lineage>
        <taxon>Bacteria</taxon>
        <taxon>Bacillati</taxon>
        <taxon>Bacillota</taxon>
        <taxon>Clostridia</taxon>
        <taxon>Thermoanaerobacterales</taxon>
        <taxon>Thermoanaerobacteraceae</taxon>
        <taxon>Ammonifex</taxon>
    </lineage>
</organism>
<protein>
    <submittedName>
        <fullName evidence="2">Uncharacterized protein</fullName>
    </submittedName>
</protein>
<feature type="region of interest" description="Disordered" evidence="1">
    <location>
        <begin position="128"/>
        <end position="163"/>
    </location>
</feature>
<accession>A0A3D8P4Q8</accession>
<dbReference type="AlphaFoldDB" id="A0A3D8P4Q8"/>
<keyword evidence="3" id="KW-1185">Reference proteome</keyword>
<dbReference type="Proteomes" id="UP000256329">
    <property type="component" value="Unassembled WGS sequence"/>
</dbReference>
<feature type="compositionally biased region" description="Pro residues" evidence="1">
    <location>
        <begin position="140"/>
        <end position="155"/>
    </location>
</feature>
<name>A0A3D8P4Q8_9THEO</name>
<reference evidence="2 3" key="1">
    <citation type="submission" date="2018-08" db="EMBL/GenBank/DDBJ databases">
        <title>Form III RuBisCO-mediated autotrophy in Thermodesulfobium bacteria.</title>
        <authorList>
            <person name="Toshchakov S.V."/>
            <person name="Kublanov I.V."/>
            <person name="Frolov E."/>
            <person name="Bonch-Osmolovskaya E.A."/>
            <person name="Tourova T.P."/>
            <person name="Chernych N.A."/>
            <person name="Lebedinsky A.V."/>
        </authorList>
    </citation>
    <scope>NUCLEOTIDE SEQUENCE [LARGE SCALE GENOMIC DNA]</scope>
    <source>
        <strain evidence="2 3">SR</strain>
    </source>
</reference>
<dbReference type="PROSITE" id="PS51257">
    <property type="entry name" value="PROKAR_LIPOPROTEIN"/>
    <property type="match status" value="1"/>
</dbReference>
<gene>
    <name evidence="2" type="ORF">DXX99_07975</name>
</gene>
<evidence type="ECO:0000313" key="2">
    <source>
        <dbReference type="EMBL" id="RDV82340.1"/>
    </source>
</evidence>
<proteinExistence type="predicted"/>
<evidence type="ECO:0000256" key="1">
    <source>
        <dbReference type="SAM" id="MobiDB-lite"/>
    </source>
</evidence>
<comment type="caution">
    <text evidence="2">The sequence shown here is derived from an EMBL/GenBank/DDBJ whole genome shotgun (WGS) entry which is preliminary data.</text>
</comment>
<feature type="compositionally biased region" description="Basic and acidic residues" evidence="1">
    <location>
        <begin position="128"/>
        <end position="139"/>
    </location>
</feature>
<evidence type="ECO:0000313" key="3">
    <source>
        <dbReference type="Proteomes" id="UP000256329"/>
    </source>
</evidence>